<dbReference type="OrthoDB" id="7722975at2759"/>
<keyword evidence="7 8" id="KW-0378">Hydrolase</keyword>
<dbReference type="AlphaFoldDB" id="A0A8B8AA09"/>
<keyword evidence="5 8" id="KW-0732">Signal</keyword>
<dbReference type="GO" id="GO:0009166">
    <property type="term" value="P:nucleotide catabolic process"/>
    <property type="evidence" value="ECO:0007669"/>
    <property type="project" value="InterPro"/>
</dbReference>
<dbReference type="EC" id="3.1.3.5" evidence="3"/>
<dbReference type="KEGG" id="cvn:111100573"/>
<evidence type="ECO:0000256" key="2">
    <source>
        <dbReference type="ARBA" id="ARBA00006654"/>
    </source>
</evidence>
<proteinExistence type="inferred from homology"/>
<dbReference type="SUPFAM" id="SSF56300">
    <property type="entry name" value="Metallo-dependent phosphatases"/>
    <property type="match status" value="1"/>
</dbReference>
<dbReference type="Pfam" id="PF02872">
    <property type="entry name" value="5_nucleotid_C"/>
    <property type="match status" value="1"/>
</dbReference>
<comment type="catalytic activity">
    <reaction evidence="1">
        <text>a ribonucleoside 5'-phosphate + H2O = a ribonucleoside + phosphate</text>
        <dbReference type="Rhea" id="RHEA:12484"/>
        <dbReference type="ChEBI" id="CHEBI:15377"/>
        <dbReference type="ChEBI" id="CHEBI:18254"/>
        <dbReference type="ChEBI" id="CHEBI:43474"/>
        <dbReference type="ChEBI" id="CHEBI:58043"/>
        <dbReference type="EC" id="3.1.3.5"/>
    </reaction>
</comment>
<dbReference type="Proteomes" id="UP000694844">
    <property type="component" value="Chromosome 6"/>
</dbReference>
<reference evidence="12" key="1">
    <citation type="submission" date="2025-08" db="UniProtKB">
        <authorList>
            <consortium name="RefSeq"/>
        </authorList>
    </citation>
    <scope>IDENTIFICATION</scope>
    <source>
        <tissue evidence="12">Whole sample</tissue>
    </source>
</reference>
<dbReference type="PRINTS" id="PR01607">
    <property type="entry name" value="APYRASEFAMLY"/>
</dbReference>
<dbReference type="PANTHER" id="PTHR11575:SF24">
    <property type="entry name" value="5'-NUCLEOTIDASE"/>
    <property type="match status" value="1"/>
</dbReference>
<dbReference type="GO" id="GO:0016020">
    <property type="term" value="C:membrane"/>
    <property type="evidence" value="ECO:0007669"/>
    <property type="project" value="UniProtKB-ARBA"/>
</dbReference>
<dbReference type="Gene3D" id="3.60.21.10">
    <property type="match status" value="1"/>
</dbReference>
<evidence type="ECO:0000256" key="4">
    <source>
        <dbReference type="ARBA" id="ARBA00022723"/>
    </source>
</evidence>
<gene>
    <name evidence="12" type="primary">LOC111100573</name>
</gene>
<dbReference type="InterPro" id="IPR004843">
    <property type="entry name" value="Calcineurin-like_PHP"/>
</dbReference>
<dbReference type="PANTHER" id="PTHR11575">
    <property type="entry name" value="5'-NUCLEOTIDASE-RELATED"/>
    <property type="match status" value="1"/>
</dbReference>
<dbReference type="GO" id="GO:0046872">
    <property type="term" value="F:metal ion binding"/>
    <property type="evidence" value="ECO:0007669"/>
    <property type="project" value="UniProtKB-KW"/>
</dbReference>
<sequence length="574" mass="63335">MAIFPYIHGLFVLSTVCYVIVPCETFDLTILHTNDVHARVQEMNAYGGQCTSDTCFGGAARMKTKIQEIRNQFPNTVLLDAGDQFQGTLWFYHYGGNITYTLMNELNYDCMALGNHEFDLRIDGLRPFLEHVNFPIVSANIDPSYEPSISPRISKRTIIRVGGQQLGIVGYTTKDTPIISTPGSLVFHDEVSSVRGEVQSLTSSGINKIIALGHAGFEVDKKIAEIDGVDIVIGGHTNTFLYTGTPPSNEKPLGEYPHIVQKPGGGQTLVVQDYAFGKYLGFLQVKFDENGVVTEYGGNPILLNNSIPEDTDLKSKVDVLYSSIEKSAKKPVGRTLVTLDHTQCRLRECNLGNAIADAYVYHNLKDADDINGTKVYISLVNAGSIRATLNRGQILLGQIHEAQPFSNTLETILLQGRYLRQTLEISAASYNVEEPDGAFLQVSGLQIKYNMKKPENQRVVEVKALCAECDIPEYKLLDDDKMYRIILSNFILNGGDGYSVIRDHAQQDHIVGNLDTDAFAAYVTDMSPLYTALESRIQLVDGSDLCGTSGGVPLKNSFYITLVISVMHGLVSFW</sequence>
<evidence type="ECO:0000259" key="10">
    <source>
        <dbReference type="Pfam" id="PF02872"/>
    </source>
</evidence>
<dbReference type="GO" id="GO:0000166">
    <property type="term" value="F:nucleotide binding"/>
    <property type="evidence" value="ECO:0007669"/>
    <property type="project" value="UniProtKB-KW"/>
</dbReference>
<dbReference type="InterPro" id="IPR036907">
    <property type="entry name" value="5'-Nucleotdase_C_sf"/>
</dbReference>
<dbReference type="FunFam" id="3.90.780.10:FF:000001">
    <property type="entry name" value="NT5E isoform 3"/>
    <property type="match status" value="1"/>
</dbReference>
<comment type="similarity">
    <text evidence="2 8">Belongs to the 5'-nucleotidase family.</text>
</comment>
<dbReference type="PROSITE" id="PS00786">
    <property type="entry name" value="5_NUCLEOTIDASE_2"/>
    <property type="match status" value="1"/>
</dbReference>
<dbReference type="InterPro" id="IPR008334">
    <property type="entry name" value="5'-Nucleotdase_C"/>
</dbReference>
<evidence type="ECO:0000256" key="3">
    <source>
        <dbReference type="ARBA" id="ARBA00012643"/>
    </source>
</evidence>
<evidence type="ECO:0000256" key="8">
    <source>
        <dbReference type="RuleBase" id="RU362119"/>
    </source>
</evidence>
<dbReference type="RefSeq" id="XP_022288301.1">
    <property type="nucleotide sequence ID" value="XM_022432593.1"/>
</dbReference>
<feature type="signal peptide" evidence="8">
    <location>
        <begin position="1"/>
        <end position="25"/>
    </location>
</feature>
<evidence type="ECO:0000256" key="6">
    <source>
        <dbReference type="ARBA" id="ARBA00022741"/>
    </source>
</evidence>
<dbReference type="Pfam" id="PF00149">
    <property type="entry name" value="Metallophos"/>
    <property type="match status" value="1"/>
</dbReference>
<organism evidence="11 12">
    <name type="scientific">Crassostrea virginica</name>
    <name type="common">Eastern oyster</name>
    <dbReference type="NCBI Taxonomy" id="6565"/>
    <lineage>
        <taxon>Eukaryota</taxon>
        <taxon>Metazoa</taxon>
        <taxon>Spiralia</taxon>
        <taxon>Lophotrochozoa</taxon>
        <taxon>Mollusca</taxon>
        <taxon>Bivalvia</taxon>
        <taxon>Autobranchia</taxon>
        <taxon>Pteriomorphia</taxon>
        <taxon>Ostreida</taxon>
        <taxon>Ostreoidea</taxon>
        <taxon>Ostreidae</taxon>
        <taxon>Crassostrea</taxon>
    </lineage>
</organism>
<feature type="domain" description="5'-Nucleotidase C-terminal" evidence="10">
    <location>
        <begin position="332"/>
        <end position="501"/>
    </location>
</feature>
<protein>
    <recommendedName>
        <fullName evidence="3">5'-nucleotidase</fullName>
        <ecNumber evidence="3">3.1.3.5</ecNumber>
    </recommendedName>
</protein>
<evidence type="ECO:0000313" key="12">
    <source>
        <dbReference type="RefSeq" id="XP_022288301.1"/>
    </source>
</evidence>
<keyword evidence="4" id="KW-0479">Metal-binding</keyword>
<accession>A0A8B8AA09</accession>
<dbReference type="CDD" id="cd07409">
    <property type="entry name" value="MPP_CD73_N"/>
    <property type="match status" value="1"/>
</dbReference>
<dbReference type="InterPro" id="IPR006179">
    <property type="entry name" value="5_nucleotidase/apyrase"/>
</dbReference>
<dbReference type="InterPro" id="IPR029052">
    <property type="entry name" value="Metallo-depent_PP-like"/>
</dbReference>
<keyword evidence="6 8" id="KW-0547">Nucleotide-binding</keyword>
<evidence type="ECO:0000256" key="1">
    <source>
        <dbReference type="ARBA" id="ARBA00000815"/>
    </source>
</evidence>
<feature type="domain" description="Calcineurin-like phosphoesterase" evidence="9">
    <location>
        <begin position="29"/>
        <end position="237"/>
    </location>
</feature>
<dbReference type="GO" id="GO:0008253">
    <property type="term" value="F:5'-nucleotidase activity"/>
    <property type="evidence" value="ECO:0007669"/>
    <property type="project" value="UniProtKB-EC"/>
</dbReference>
<evidence type="ECO:0000313" key="11">
    <source>
        <dbReference type="Proteomes" id="UP000694844"/>
    </source>
</evidence>
<dbReference type="PROSITE" id="PS00785">
    <property type="entry name" value="5_NUCLEOTIDASE_1"/>
    <property type="match status" value="1"/>
</dbReference>
<dbReference type="Gene3D" id="3.90.780.10">
    <property type="entry name" value="5'-Nucleotidase, C-terminal domain"/>
    <property type="match status" value="1"/>
</dbReference>
<name>A0A8B8AA09_CRAVI</name>
<dbReference type="SUPFAM" id="SSF55816">
    <property type="entry name" value="5'-nucleotidase (syn. UDP-sugar hydrolase), C-terminal domain"/>
    <property type="match status" value="1"/>
</dbReference>
<dbReference type="InterPro" id="IPR006146">
    <property type="entry name" value="5'-Nucleotdase_CS"/>
</dbReference>
<dbReference type="FunFam" id="3.60.21.10:FF:000020">
    <property type="entry name" value="NT5E isoform 4"/>
    <property type="match status" value="1"/>
</dbReference>
<keyword evidence="11" id="KW-1185">Reference proteome</keyword>
<evidence type="ECO:0000256" key="5">
    <source>
        <dbReference type="ARBA" id="ARBA00022729"/>
    </source>
</evidence>
<evidence type="ECO:0000256" key="7">
    <source>
        <dbReference type="ARBA" id="ARBA00022801"/>
    </source>
</evidence>
<feature type="chain" id="PRO_5034390903" description="5'-nucleotidase" evidence="8">
    <location>
        <begin position="26"/>
        <end position="574"/>
    </location>
</feature>
<evidence type="ECO:0000259" key="9">
    <source>
        <dbReference type="Pfam" id="PF00149"/>
    </source>
</evidence>
<dbReference type="GeneID" id="111100573"/>